<keyword evidence="2" id="KW-1185">Reference proteome</keyword>
<name>A0ACA9L1T3_9GLOM</name>
<dbReference type="Proteomes" id="UP000789920">
    <property type="component" value="Unassembled WGS sequence"/>
</dbReference>
<evidence type="ECO:0000313" key="1">
    <source>
        <dbReference type="EMBL" id="CAG8503913.1"/>
    </source>
</evidence>
<accession>A0ACA9L1T3</accession>
<dbReference type="EMBL" id="CAJVQC010001998">
    <property type="protein sequence ID" value="CAG8503913.1"/>
    <property type="molecule type" value="Genomic_DNA"/>
</dbReference>
<reference evidence="1" key="1">
    <citation type="submission" date="2021-06" db="EMBL/GenBank/DDBJ databases">
        <authorList>
            <person name="Kallberg Y."/>
            <person name="Tangrot J."/>
            <person name="Rosling A."/>
        </authorList>
    </citation>
    <scope>NUCLEOTIDE SEQUENCE</scope>
    <source>
        <strain evidence="1">MA461A</strain>
    </source>
</reference>
<evidence type="ECO:0000313" key="2">
    <source>
        <dbReference type="Proteomes" id="UP000789920"/>
    </source>
</evidence>
<sequence>EKKVIKKDIDKIDKDNIKEVKNNKEEIIANDKPQSNIQGSKQKKTL</sequence>
<gene>
    <name evidence="1" type="ORF">RPERSI_LOCUS1948</name>
</gene>
<feature type="non-terminal residue" evidence="1">
    <location>
        <position position="1"/>
    </location>
</feature>
<organism evidence="1 2">
    <name type="scientific">Racocetra persica</name>
    <dbReference type="NCBI Taxonomy" id="160502"/>
    <lineage>
        <taxon>Eukaryota</taxon>
        <taxon>Fungi</taxon>
        <taxon>Fungi incertae sedis</taxon>
        <taxon>Mucoromycota</taxon>
        <taxon>Glomeromycotina</taxon>
        <taxon>Glomeromycetes</taxon>
        <taxon>Diversisporales</taxon>
        <taxon>Gigasporaceae</taxon>
        <taxon>Racocetra</taxon>
    </lineage>
</organism>
<comment type="caution">
    <text evidence="1">The sequence shown here is derived from an EMBL/GenBank/DDBJ whole genome shotgun (WGS) entry which is preliminary data.</text>
</comment>
<proteinExistence type="predicted"/>
<protein>
    <submittedName>
        <fullName evidence="1">6488_t:CDS:1</fullName>
    </submittedName>
</protein>